<protein>
    <recommendedName>
        <fullName evidence="4">SAP domain-containing protein</fullName>
    </recommendedName>
</protein>
<evidence type="ECO:0000313" key="5">
    <source>
        <dbReference type="EMBL" id="KAB7493829.1"/>
    </source>
</evidence>
<name>A0A5N5SJM7_9CRUS</name>
<dbReference type="PANTHER" id="PTHR46551:SF1">
    <property type="entry name" value="SAP DOMAIN-CONTAINING RIBONUCLEOPROTEIN"/>
    <property type="match status" value="1"/>
</dbReference>
<dbReference type="InterPro" id="IPR003034">
    <property type="entry name" value="SAP_dom"/>
</dbReference>
<evidence type="ECO:0000256" key="2">
    <source>
        <dbReference type="ARBA" id="ARBA00046328"/>
    </source>
</evidence>
<keyword evidence="1" id="KW-0597">Phosphoprotein</keyword>
<dbReference type="GO" id="GO:0016973">
    <property type="term" value="P:poly(A)+ mRNA export from nucleus"/>
    <property type="evidence" value="ECO:0007669"/>
    <property type="project" value="TreeGrafter"/>
</dbReference>
<dbReference type="GO" id="GO:0005634">
    <property type="term" value="C:nucleus"/>
    <property type="evidence" value="ECO:0007669"/>
    <property type="project" value="TreeGrafter"/>
</dbReference>
<feature type="compositionally biased region" description="Low complexity" evidence="3">
    <location>
        <begin position="110"/>
        <end position="126"/>
    </location>
</feature>
<feature type="compositionally biased region" description="Polar residues" evidence="3">
    <location>
        <begin position="37"/>
        <end position="48"/>
    </location>
</feature>
<dbReference type="PANTHER" id="PTHR46551">
    <property type="entry name" value="SAP DOMAIN-CONTAINING RIBONUCLEOPROTEIN"/>
    <property type="match status" value="1"/>
</dbReference>
<reference evidence="5 6" key="1">
    <citation type="journal article" date="2019" name="PLoS Biol.">
        <title>Sex chromosomes control vertical transmission of feminizing Wolbachia symbionts in an isopod.</title>
        <authorList>
            <person name="Becking T."/>
            <person name="Chebbi M.A."/>
            <person name="Giraud I."/>
            <person name="Moumen B."/>
            <person name="Laverre T."/>
            <person name="Caubet Y."/>
            <person name="Peccoud J."/>
            <person name="Gilbert C."/>
            <person name="Cordaux R."/>
        </authorList>
    </citation>
    <scope>NUCLEOTIDE SEQUENCE [LARGE SCALE GENOMIC DNA]</scope>
    <source>
        <strain evidence="5">ANa2</strain>
        <tissue evidence="5">Whole body excluding digestive tract and cuticle</tissue>
    </source>
</reference>
<feature type="compositionally biased region" description="Polar residues" evidence="3">
    <location>
        <begin position="133"/>
        <end position="143"/>
    </location>
</feature>
<sequence length="285" mass="30963">MESLSKMKVADLKKHLKNKGLSVAGNKTELVERLQQALQNDENPTLDSSGAVDDEEFDEEEILGGDDVDIGKITQEEEAAALAGNLKVKDDSLLLGATQPEKKKITLKRSAPSLSSTTDADTTQSTEALDESAASNTDPSTNLDNDKENSLGSIEEPKHKVIKLSGTTSENALEARAKKFGSTTTTPSSDTEETRKLARAARFGVDPALSNKSSNTSTNKRVPKLSMEVGSTDLDKLKKRAERFGEVTSKSLSKLEELEKKKLRQNRFSQEGNSEKATETTYVNI</sequence>
<dbReference type="Pfam" id="PF18592">
    <property type="entry name" value="Tho1_MOS11_C"/>
    <property type="match status" value="1"/>
</dbReference>
<organism evidence="5 6">
    <name type="scientific">Armadillidium nasatum</name>
    <dbReference type="NCBI Taxonomy" id="96803"/>
    <lineage>
        <taxon>Eukaryota</taxon>
        <taxon>Metazoa</taxon>
        <taxon>Ecdysozoa</taxon>
        <taxon>Arthropoda</taxon>
        <taxon>Crustacea</taxon>
        <taxon>Multicrustacea</taxon>
        <taxon>Malacostraca</taxon>
        <taxon>Eumalacostraca</taxon>
        <taxon>Peracarida</taxon>
        <taxon>Isopoda</taxon>
        <taxon>Oniscidea</taxon>
        <taxon>Crinocheta</taxon>
        <taxon>Armadillidiidae</taxon>
        <taxon>Armadillidium</taxon>
    </lineage>
</organism>
<dbReference type="InterPro" id="IPR036361">
    <property type="entry name" value="SAP_dom_sf"/>
</dbReference>
<evidence type="ECO:0000256" key="1">
    <source>
        <dbReference type="ARBA" id="ARBA00022553"/>
    </source>
</evidence>
<comment type="caution">
    <text evidence="5">The sequence shown here is derived from an EMBL/GenBank/DDBJ whole genome shotgun (WGS) entry which is preliminary data.</text>
</comment>
<accession>A0A5N5SJM7</accession>
<evidence type="ECO:0000313" key="6">
    <source>
        <dbReference type="Proteomes" id="UP000326759"/>
    </source>
</evidence>
<feature type="region of interest" description="Disordered" evidence="3">
    <location>
        <begin position="37"/>
        <end position="56"/>
    </location>
</feature>
<gene>
    <name evidence="5" type="ORF">Anas_11594</name>
</gene>
<feature type="region of interest" description="Disordered" evidence="3">
    <location>
        <begin position="265"/>
        <end position="285"/>
    </location>
</feature>
<proteinExistence type="inferred from homology"/>
<dbReference type="Pfam" id="PF02037">
    <property type="entry name" value="SAP"/>
    <property type="match status" value="1"/>
</dbReference>
<dbReference type="AlphaFoldDB" id="A0A5N5SJM7"/>
<keyword evidence="6" id="KW-1185">Reference proteome</keyword>
<dbReference type="SMART" id="SM00513">
    <property type="entry name" value="SAP"/>
    <property type="match status" value="1"/>
</dbReference>
<dbReference type="Proteomes" id="UP000326759">
    <property type="component" value="Unassembled WGS sequence"/>
</dbReference>
<evidence type="ECO:0000256" key="3">
    <source>
        <dbReference type="SAM" id="MobiDB-lite"/>
    </source>
</evidence>
<dbReference type="PROSITE" id="PS50800">
    <property type="entry name" value="SAP"/>
    <property type="match status" value="1"/>
</dbReference>
<dbReference type="InterPro" id="IPR040746">
    <property type="entry name" value="THO1_MOS11_C"/>
</dbReference>
<dbReference type="EMBL" id="SEYY01024872">
    <property type="protein sequence ID" value="KAB7493829.1"/>
    <property type="molecule type" value="Genomic_DNA"/>
</dbReference>
<dbReference type="SUPFAM" id="SSF68906">
    <property type="entry name" value="SAP domain"/>
    <property type="match status" value="1"/>
</dbReference>
<evidence type="ECO:0000259" key="4">
    <source>
        <dbReference type="PROSITE" id="PS50800"/>
    </source>
</evidence>
<dbReference type="Gene3D" id="1.10.720.30">
    <property type="entry name" value="SAP domain"/>
    <property type="match status" value="1"/>
</dbReference>
<feature type="region of interest" description="Disordered" evidence="3">
    <location>
        <begin position="97"/>
        <end position="227"/>
    </location>
</feature>
<feature type="compositionally biased region" description="Low complexity" evidence="3">
    <location>
        <begin position="210"/>
        <end position="220"/>
    </location>
</feature>
<feature type="domain" description="SAP" evidence="4">
    <location>
        <begin position="4"/>
        <end position="38"/>
    </location>
</feature>
<dbReference type="OrthoDB" id="5837849at2759"/>
<comment type="similarity">
    <text evidence="2">Belongs to the SAP domain-containing ribonucleoprotein family.</text>
</comment>
<dbReference type="InterPro" id="IPR052240">
    <property type="entry name" value="SAP_domain_ribonucleoprotein"/>
</dbReference>
<feature type="compositionally biased region" description="Basic and acidic residues" evidence="3">
    <location>
        <begin position="144"/>
        <end position="159"/>
    </location>
</feature>